<keyword evidence="2" id="KW-1185">Reference proteome</keyword>
<dbReference type="HOGENOM" id="CLU_2145616_0_0_1"/>
<organism evidence="1 2">
    <name type="scientific">Cochliobolus heterostrophus (strain C5 / ATCC 48332 / race O)</name>
    <name type="common">Southern corn leaf blight fungus</name>
    <name type="synonym">Bipolaris maydis</name>
    <dbReference type="NCBI Taxonomy" id="701091"/>
    <lineage>
        <taxon>Eukaryota</taxon>
        <taxon>Fungi</taxon>
        <taxon>Dikarya</taxon>
        <taxon>Ascomycota</taxon>
        <taxon>Pezizomycotina</taxon>
        <taxon>Dothideomycetes</taxon>
        <taxon>Pleosporomycetidae</taxon>
        <taxon>Pleosporales</taxon>
        <taxon>Pleosporineae</taxon>
        <taxon>Pleosporaceae</taxon>
        <taxon>Bipolaris</taxon>
    </lineage>
</organism>
<dbReference type="EMBL" id="KB445576">
    <property type="protein sequence ID" value="EMD91521.1"/>
    <property type="molecule type" value="Genomic_DNA"/>
</dbReference>
<gene>
    <name evidence="1" type="ORF">COCHEDRAFT_1102193</name>
</gene>
<protein>
    <submittedName>
        <fullName evidence="1">Uncharacterized protein</fullName>
    </submittedName>
</protein>
<evidence type="ECO:0000313" key="2">
    <source>
        <dbReference type="Proteomes" id="UP000016936"/>
    </source>
</evidence>
<sequence>MQAGVSDARTTHPGRRWARFLSPFYQNRTGMDGPGRLTKNGCWDLRGCCNSEFCCRVSHLPASRQWPCRFRRLGPRMFFISRMRGAPSQAWLDVTFAQPRADANTAPDFYWR</sequence>
<accession>M2UCU1</accession>
<evidence type="ECO:0000313" key="1">
    <source>
        <dbReference type="EMBL" id="EMD91521.1"/>
    </source>
</evidence>
<name>M2UCU1_COCH5</name>
<dbReference type="Proteomes" id="UP000016936">
    <property type="component" value="Unassembled WGS sequence"/>
</dbReference>
<dbReference type="AlphaFoldDB" id="M2UCU1"/>
<reference evidence="2" key="2">
    <citation type="journal article" date="2013" name="PLoS Genet.">
        <title>Comparative genome structure, secondary metabolite, and effector coding capacity across Cochliobolus pathogens.</title>
        <authorList>
            <person name="Condon B.J."/>
            <person name="Leng Y."/>
            <person name="Wu D."/>
            <person name="Bushley K.E."/>
            <person name="Ohm R.A."/>
            <person name="Otillar R."/>
            <person name="Martin J."/>
            <person name="Schackwitz W."/>
            <person name="Grimwood J."/>
            <person name="MohdZainudin N."/>
            <person name="Xue C."/>
            <person name="Wang R."/>
            <person name="Manning V.A."/>
            <person name="Dhillon B."/>
            <person name="Tu Z.J."/>
            <person name="Steffenson B.J."/>
            <person name="Salamov A."/>
            <person name="Sun H."/>
            <person name="Lowry S."/>
            <person name="LaButti K."/>
            <person name="Han J."/>
            <person name="Copeland A."/>
            <person name="Lindquist E."/>
            <person name="Barry K."/>
            <person name="Schmutz J."/>
            <person name="Baker S.E."/>
            <person name="Ciuffetti L.M."/>
            <person name="Grigoriev I.V."/>
            <person name="Zhong S."/>
            <person name="Turgeon B.G."/>
        </authorList>
    </citation>
    <scope>NUCLEOTIDE SEQUENCE [LARGE SCALE GENOMIC DNA]</scope>
    <source>
        <strain evidence="2">C5 / ATCC 48332 / race O</strain>
    </source>
</reference>
<proteinExistence type="predicted"/>
<reference evidence="1 2" key="1">
    <citation type="journal article" date="2012" name="PLoS Pathog.">
        <title>Diverse lifestyles and strategies of plant pathogenesis encoded in the genomes of eighteen Dothideomycetes fungi.</title>
        <authorList>
            <person name="Ohm R.A."/>
            <person name="Feau N."/>
            <person name="Henrissat B."/>
            <person name="Schoch C.L."/>
            <person name="Horwitz B.A."/>
            <person name="Barry K.W."/>
            <person name="Condon B.J."/>
            <person name="Copeland A.C."/>
            <person name="Dhillon B."/>
            <person name="Glaser F."/>
            <person name="Hesse C.N."/>
            <person name="Kosti I."/>
            <person name="LaButti K."/>
            <person name="Lindquist E.A."/>
            <person name="Lucas S."/>
            <person name="Salamov A.A."/>
            <person name="Bradshaw R.E."/>
            <person name="Ciuffetti L."/>
            <person name="Hamelin R.C."/>
            <person name="Kema G.H.J."/>
            <person name="Lawrence C."/>
            <person name="Scott J.A."/>
            <person name="Spatafora J.W."/>
            <person name="Turgeon B.G."/>
            <person name="de Wit P.J.G.M."/>
            <person name="Zhong S."/>
            <person name="Goodwin S.B."/>
            <person name="Grigoriev I.V."/>
        </authorList>
    </citation>
    <scope>NUCLEOTIDE SEQUENCE [LARGE SCALE GENOMIC DNA]</scope>
    <source>
        <strain evidence="2">C5 / ATCC 48332 / race O</strain>
    </source>
</reference>